<organism evidence="2 4">
    <name type="scientific">Moraxella equi</name>
    <dbReference type="NCBI Taxonomy" id="60442"/>
    <lineage>
        <taxon>Bacteria</taxon>
        <taxon>Pseudomonadati</taxon>
        <taxon>Pseudomonadota</taxon>
        <taxon>Gammaproteobacteria</taxon>
        <taxon>Moraxellales</taxon>
        <taxon>Moraxellaceae</taxon>
        <taxon>Moraxella</taxon>
    </lineage>
</organism>
<protein>
    <submittedName>
        <fullName evidence="2">Uncharacterized protein</fullName>
    </submittedName>
</protein>
<dbReference type="Proteomes" id="UP000190777">
    <property type="component" value="Unassembled WGS sequence"/>
</dbReference>
<reference evidence="1 3" key="1">
    <citation type="submission" date="2017-03" db="EMBL/GenBank/DDBJ databases">
        <title>Draft genome sequence of Moraxella equi CCUG 4950T type strain.</title>
        <authorList>
            <person name="Salva-Serra F."/>
            <person name="Engstrom-Jakobsson H."/>
            <person name="Thorell K."/>
            <person name="Jaen-Luchoro D."/>
            <person name="Gonzales-Siles L."/>
            <person name="Karlsson R."/>
            <person name="Yazdan S."/>
            <person name="Boulund F."/>
            <person name="Johnning A."/>
            <person name="Engstrand L."/>
            <person name="Kristiansson E."/>
            <person name="Moore E."/>
        </authorList>
    </citation>
    <scope>NUCLEOTIDE SEQUENCE [LARGE SCALE GENOMIC DNA]</scope>
    <source>
        <strain evidence="1 3">CCUG 4950</strain>
    </source>
</reference>
<accession>A0A378QUF1</accession>
<evidence type="ECO:0000313" key="3">
    <source>
        <dbReference type="Proteomes" id="UP000190777"/>
    </source>
</evidence>
<dbReference type="RefSeq" id="WP_079323933.1">
    <property type="nucleotide sequence ID" value="NZ_MXAP01000007.1"/>
</dbReference>
<gene>
    <name evidence="1" type="ORF">B5J93_00585</name>
    <name evidence="2" type="ORF">NCTC11012_01273</name>
</gene>
<name>A0A378QUF1_9GAMM</name>
<dbReference type="AlphaFoldDB" id="A0A378QUF1"/>
<evidence type="ECO:0000313" key="2">
    <source>
        <dbReference type="EMBL" id="STZ03043.1"/>
    </source>
</evidence>
<dbReference type="EMBL" id="MXAP01000007">
    <property type="protein sequence ID" value="OPH40155.1"/>
    <property type="molecule type" value="Genomic_DNA"/>
</dbReference>
<dbReference type="Proteomes" id="UP000254618">
    <property type="component" value="Unassembled WGS sequence"/>
</dbReference>
<proteinExistence type="predicted"/>
<evidence type="ECO:0000313" key="4">
    <source>
        <dbReference type="Proteomes" id="UP000254618"/>
    </source>
</evidence>
<keyword evidence="3" id="KW-1185">Reference proteome</keyword>
<evidence type="ECO:0000313" key="1">
    <source>
        <dbReference type="EMBL" id="OPH40155.1"/>
    </source>
</evidence>
<reference evidence="2 4" key="2">
    <citation type="submission" date="2018-06" db="EMBL/GenBank/DDBJ databases">
        <authorList>
            <consortium name="Pathogen Informatics"/>
            <person name="Doyle S."/>
        </authorList>
    </citation>
    <scope>NUCLEOTIDE SEQUENCE [LARGE SCALE GENOMIC DNA]</scope>
    <source>
        <strain evidence="2 4">NCTC11012</strain>
    </source>
</reference>
<dbReference type="EMBL" id="UGQF01000001">
    <property type="protein sequence ID" value="STZ03043.1"/>
    <property type="molecule type" value="Genomic_DNA"/>
</dbReference>
<sequence length="100" mass="11442">MTFDDFVAKHDLVKPYALMDLDDTLFQTKRKPSNASELITASHDKQGNPLSFLALVQKYVIKKTIRGELCLLITIFLLADRLRANGFRSKFNFVSCNIFN</sequence>